<dbReference type="PROSITE" id="PS50893">
    <property type="entry name" value="ABC_TRANSPORTER_2"/>
    <property type="match status" value="1"/>
</dbReference>
<dbReference type="PROSITE" id="PS00211">
    <property type="entry name" value="ABC_TRANSPORTER_1"/>
    <property type="match status" value="1"/>
</dbReference>
<evidence type="ECO:0000256" key="1">
    <source>
        <dbReference type="ARBA" id="ARBA00022448"/>
    </source>
</evidence>
<keyword evidence="3 5" id="KW-0067">ATP-binding</keyword>
<dbReference type="Pfam" id="PF00005">
    <property type="entry name" value="ABC_tran"/>
    <property type="match status" value="1"/>
</dbReference>
<dbReference type="Gene3D" id="3.40.50.300">
    <property type="entry name" value="P-loop containing nucleotide triphosphate hydrolases"/>
    <property type="match status" value="1"/>
</dbReference>
<protein>
    <submittedName>
        <fullName evidence="5">ABC transporter ATP-binding protein</fullName>
    </submittedName>
</protein>
<dbReference type="CDD" id="cd03230">
    <property type="entry name" value="ABC_DR_subfamily_A"/>
    <property type="match status" value="1"/>
</dbReference>
<organism evidence="5 6">
    <name type="scientific">Paenibacillus residui</name>
    <dbReference type="NCBI Taxonomy" id="629724"/>
    <lineage>
        <taxon>Bacteria</taxon>
        <taxon>Bacillati</taxon>
        <taxon>Bacillota</taxon>
        <taxon>Bacilli</taxon>
        <taxon>Bacillales</taxon>
        <taxon>Paenibacillaceae</taxon>
        <taxon>Paenibacillus</taxon>
    </lineage>
</organism>
<evidence type="ECO:0000313" key="6">
    <source>
        <dbReference type="Proteomes" id="UP001597120"/>
    </source>
</evidence>
<dbReference type="InterPro" id="IPR003593">
    <property type="entry name" value="AAA+_ATPase"/>
</dbReference>
<name>A0ABW3D4D7_9BACL</name>
<dbReference type="RefSeq" id="WP_144940893.1">
    <property type="nucleotide sequence ID" value="NZ_JBHTIU010000011.1"/>
</dbReference>
<keyword evidence="1" id="KW-0813">Transport</keyword>
<dbReference type="InterPro" id="IPR027417">
    <property type="entry name" value="P-loop_NTPase"/>
</dbReference>
<dbReference type="Proteomes" id="UP001597120">
    <property type="component" value="Unassembled WGS sequence"/>
</dbReference>
<dbReference type="SUPFAM" id="SSF52540">
    <property type="entry name" value="P-loop containing nucleoside triphosphate hydrolases"/>
    <property type="match status" value="1"/>
</dbReference>
<reference evidence="6" key="1">
    <citation type="journal article" date="2019" name="Int. J. Syst. Evol. Microbiol.">
        <title>The Global Catalogue of Microorganisms (GCM) 10K type strain sequencing project: providing services to taxonomists for standard genome sequencing and annotation.</title>
        <authorList>
            <consortium name="The Broad Institute Genomics Platform"/>
            <consortium name="The Broad Institute Genome Sequencing Center for Infectious Disease"/>
            <person name="Wu L."/>
            <person name="Ma J."/>
        </authorList>
    </citation>
    <scope>NUCLEOTIDE SEQUENCE [LARGE SCALE GENOMIC DNA]</scope>
    <source>
        <strain evidence="6">CCUG 57263</strain>
    </source>
</reference>
<dbReference type="GO" id="GO:0005524">
    <property type="term" value="F:ATP binding"/>
    <property type="evidence" value="ECO:0007669"/>
    <property type="project" value="UniProtKB-KW"/>
</dbReference>
<accession>A0ABW3D4D7</accession>
<evidence type="ECO:0000259" key="4">
    <source>
        <dbReference type="PROSITE" id="PS50893"/>
    </source>
</evidence>
<dbReference type="PANTHER" id="PTHR42711:SF18">
    <property type="entry name" value="ABC TRANSPORTER, ATP-BINDING PROTEIN"/>
    <property type="match status" value="1"/>
</dbReference>
<sequence>MIEVNRLTYTYPGARIQTIKGIDFHISRGEIFGFLGPSGAGKSTIQKVLIGVLKQYGGSVRVMGRELNRAKPDYFERIGVAFEFPNFYSRFTALENLSFFRSLYSCKTEEPRQLLARVGLEDHARDKVSGFSKGMKMRLNLCRALLNRPDLLFLDEPTSGLDPVNAKLVKDLILQQKAEGKTVLLTTHNMNAAEELCDRVAFIVDGQVSLIDSPRELKLRRGTKKLVVEYTEGQDRRTEEFPLARLGRNDRFLELIREKPIETMHSQESTLERIFIDVTGRKLD</sequence>
<gene>
    <name evidence="5" type="ORF">ACFQ03_03875</name>
</gene>
<evidence type="ECO:0000313" key="5">
    <source>
        <dbReference type="EMBL" id="MFD0868275.1"/>
    </source>
</evidence>
<dbReference type="PANTHER" id="PTHR42711">
    <property type="entry name" value="ABC TRANSPORTER ATP-BINDING PROTEIN"/>
    <property type="match status" value="1"/>
</dbReference>
<feature type="domain" description="ABC transporter" evidence="4">
    <location>
        <begin position="2"/>
        <end position="230"/>
    </location>
</feature>
<keyword evidence="2" id="KW-0547">Nucleotide-binding</keyword>
<dbReference type="InterPro" id="IPR050763">
    <property type="entry name" value="ABC_transporter_ATP-binding"/>
</dbReference>
<evidence type="ECO:0000256" key="3">
    <source>
        <dbReference type="ARBA" id="ARBA00022840"/>
    </source>
</evidence>
<evidence type="ECO:0000256" key="2">
    <source>
        <dbReference type="ARBA" id="ARBA00022741"/>
    </source>
</evidence>
<comment type="caution">
    <text evidence="5">The sequence shown here is derived from an EMBL/GenBank/DDBJ whole genome shotgun (WGS) entry which is preliminary data.</text>
</comment>
<dbReference type="InterPro" id="IPR017871">
    <property type="entry name" value="ABC_transporter-like_CS"/>
</dbReference>
<proteinExistence type="predicted"/>
<keyword evidence="6" id="KW-1185">Reference proteome</keyword>
<dbReference type="InterPro" id="IPR003439">
    <property type="entry name" value="ABC_transporter-like_ATP-bd"/>
</dbReference>
<dbReference type="EMBL" id="JBHTIU010000011">
    <property type="protein sequence ID" value="MFD0868275.1"/>
    <property type="molecule type" value="Genomic_DNA"/>
</dbReference>
<dbReference type="SMART" id="SM00382">
    <property type="entry name" value="AAA"/>
    <property type="match status" value="1"/>
</dbReference>